<protein>
    <submittedName>
        <fullName evidence="5">Molybdopterin biosynthesis enzyme, moaB</fullName>
    </submittedName>
</protein>
<sequence>MIKIAILTISDKGSRGERVDGTGLELKKLLANLGYEISFYKIIPDERRDIEKELIYLADELKVNLILTNGGTGFAKRDVTPEATKSVIEKDVPGISEVMRMNSVKINSHAMLSRGVSGIRKDSLIINLPGSTKAAIESLEFVLPAIPHGIDILNGYSLNSSYIHS</sequence>
<dbReference type="eggNOG" id="COG0521">
    <property type="taxonomic scope" value="Bacteria"/>
</dbReference>
<dbReference type="UniPathway" id="UPA00344"/>
<dbReference type="NCBIfam" id="TIGR00177">
    <property type="entry name" value="molyb_syn"/>
    <property type="match status" value="1"/>
</dbReference>
<dbReference type="InterPro" id="IPR008284">
    <property type="entry name" value="MoCF_biosynth_CS"/>
</dbReference>
<dbReference type="HOGENOM" id="CLU_077358_1_1_9"/>
<organism evidence="5 6">
    <name type="scientific">Clostridium acetobutylicum (strain ATCC 824 / DSM 792 / JCM 1419 / IAM 19013 / LMG 5710 / NBRC 13948 / NRRL B-527 / VKM B-1787 / 2291 / W)</name>
    <dbReference type="NCBI Taxonomy" id="272562"/>
    <lineage>
        <taxon>Bacteria</taxon>
        <taxon>Bacillati</taxon>
        <taxon>Bacillota</taxon>
        <taxon>Clostridia</taxon>
        <taxon>Eubacteriales</taxon>
        <taxon>Clostridiaceae</taxon>
        <taxon>Clostridium</taxon>
    </lineage>
</organism>
<keyword evidence="3" id="KW-0501">Molybdenum cofactor biosynthesis</keyword>
<dbReference type="STRING" id="272562.CA_C2022"/>
<proteinExistence type="predicted"/>
<evidence type="ECO:0000256" key="1">
    <source>
        <dbReference type="ARBA" id="ARBA00003487"/>
    </source>
</evidence>
<dbReference type="SUPFAM" id="SSF53218">
    <property type="entry name" value="Molybdenum cofactor biosynthesis proteins"/>
    <property type="match status" value="1"/>
</dbReference>
<dbReference type="Pfam" id="PF00994">
    <property type="entry name" value="MoCF_biosynth"/>
    <property type="match status" value="1"/>
</dbReference>
<dbReference type="PIR" id="B97149">
    <property type="entry name" value="B97149"/>
</dbReference>
<comment type="pathway">
    <text evidence="2">Cofactor biosynthesis; molybdopterin biosynthesis.</text>
</comment>
<comment type="function">
    <text evidence="1">May be involved in the biosynthesis of molybdopterin.</text>
</comment>
<evidence type="ECO:0000259" key="4">
    <source>
        <dbReference type="SMART" id="SM00852"/>
    </source>
</evidence>
<dbReference type="AlphaFoldDB" id="Q97HI9"/>
<dbReference type="RefSeq" id="WP_010965322.1">
    <property type="nucleotide sequence ID" value="NC_003030.1"/>
</dbReference>
<evidence type="ECO:0000313" key="6">
    <source>
        <dbReference type="Proteomes" id="UP000000814"/>
    </source>
</evidence>
<dbReference type="KEGG" id="cac:CA_C2022"/>
<dbReference type="PATRIC" id="fig|272562.8.peg.2229"/>
<name>Q97HI9_CLOAB</name>
<dbReference type="PROSITE" id="PS01078">
    <property type="entry name" value="MOCF_BIOSYNTHESIS_1"/>
    <property type="match status" value="1"/>
</dbReference>
<keyword evidence="6" id="KW-1185">Reference proteome</keyword>
<reference evidence="5 6" key="1">
    <citation type="journal article" date="2001" name="J. Bacteriol.">
        <title>Genome sequence and comparative analysis of the solvent-producing bacterium Clostridium acetobutylicum.</title>
        <authorList>
            <person name="Nolling J."/>
            <person name="Breton G."/>
            <person name="Omelchenko M.V."/>
            <person name="Makarova K.S."/>
            <person name="Zeng Q."/>
            <person name="Gibson R."/>
            <person name="Lee H.M."/>
            <person name="Dubois J."/>
            <person name="Qiu D."/>
            <person name="Hitti J."/>
            <person name="Wolf Y.I."/>
            <person name="Tatusov R.L."/>
            <person name="Sabathe F."/>
            <person name="Doucette-Stamm L."/>
            <person name="Soucaille P."/>
            <person name="Daly M.J."/>
            <person name="Bennett G.N."/>
            <person name="Koonin E.V."/>
            <person name="Smith D.R."/>
        </authorList>
    </citation>
    <scope>NUCLEOTIDE SEQUENCE [LARGE SCALE GENOMIC DNA]</scope>
    <source>
        <strain evidence="6">ATCC 824 / DSM 792 / JCM 1419 / LMG 5710 / VKM B-1787</strain>
    </source>
</reference>
<feature type="domain" description="MoaB/Mog" evidence="4">
    <location>
        <begin position="5"/>
        <end position="149"/>
    </location>
</feature>
<dbReference type="InterPro" id="IPR036425">
    <property type="entry name" value="MoaB/Mog-like_dom_sf"/>
</dbReference>
<dbReference type="GeneID" id="44998509"/>
<dbReference type="CDD" id="cd00886">
    <property type="entry name" value="MogA_MoaB"/>
    <property type="match status" value="1"/>
</dbReference>
<dbReference type="InterPro" id="IPR051920">
    <property type="entry name" value="MPT_Adenylyltrnsfr/MoaC-Rel"/>
</dbReference>
<evidence type="ECO:0000313" key="5">
    <source>
        <dbReference type="EMBL" id="AAK79981.1"/>
    </source>
</evidence>
<evidence type="ECO:0000256" key="2">
    <source>
        <dbReference type="ARBA" id="ARBA00005046"/>
    </source>
</evidence>
<evidence type="ECO:0000256" key="3">
    <source>
        <dbReference type="ARBA" id="ARBA00023150"/>
    </source>
</evidence>
<dbReference type="PANTHER" id="PTHR43764">
    <property type="entry name" value="MOLYBDENUM COFACTOR BIOSYNTHESIS"/>
    <property type="match status" value="1"/>
</dbReference>
<dbReference type="OrthoDB" id="9784492at2"/>
<dbReference type="Proteomes" id="UP000000814">
    <property type="component" value="Chromosome"/>
</dbReference>
<dbReference type="InterPro" id="IPR001453">
    <property type="entry name" value="MoaB/Mog_dom"/>
</dbReference>
<dbReference type="GO" id="GO:0006777">
    <property type="term" value="P:Mo-molybdopterin cofactor biosynthetic process"/>
    <property type="evidence" value="ECO:0007669"/>
    <property type="project" value="UniProtKB-KW"/>
</dbReference>
<dbReference type="EMBL" id="AE001437">
    <property type="protein sequence ID" value="AAK79981.1"/>
    <property type="molecule type" value="Genomic_DNA"/>
</dbReference>
<dbReference type="PANTHER" id="PTHR43764:SF1">
    <property type="entry name" value="MOLYBDOPTERIN MOLYBDOTRANSFERASE"/>
    <property type="match status" value="1"/>
</dbReference>
<dbReference type="Gene3D" id="3.40.980.10">
    <property type="entry name" value="MoaB/Mog-like domain"/>
    <property type="match status" value="1"/>
</dbReference>
<gene>
    <name evidence="5" type="primary">moaB</name>
    <name evidence="5" type="ordered locus">CA_C2022</name>
</gene>
<accession>Q97HI9</accession>
<dbReference type="SMART" id="SM00852">
    <property type="entry name" value="MoCF_biosynth"/>
    <property type="match status" value="1"/>
</dbReference>